<feature type="domain" description="QsdR TetR regulatory C-terminal" evidence="1">
    <location>
        <begin position="65"/>
        <end position="173"/>
    </location>
</feature>
<dbReference type="EMBL" id="BAED01000063">
    <property type="protein sequence ID" value="GAB07243.1"/>
    <property type="molecule type" value="Genomic_DNA"/>
</dbReference>
<comment type="caution">
    <text evidence="2">The sequence shown here is derived from an EMBL/GenBank/DDBJ whole genome shotgun (WGS) entry which is preliminary data.</text>
</comment>
<sequence>MEAAINCYLNNEKIEISALATELGISRASAYRWLGDNDRVLCEVLMIRTRLNFEDRRSENLHLIGRARVLGVLNGFMRHAAESEHLMSALMADPPRVMRIVASSAFPMQRMVVGFIQGLLIEEEAAGRIELPVDARALAYGICRLMEGFLYADLVAGESIDMDRATTVLELLVPNDGQ</sequence>
<evidence type="ECO:0000313" key="3">
    <source>
        <dbReference type="Proteomes" id="UP000006023"/>
    </source>
</evidence>
<dbReference type="eggNOG" id="COG1309">
    <property type="taxonomic scope" value="Bacteria"/>
</dbReference>
<dbReference type="Proteomes" id="UP000006023">
    <property type="component" value="Unassembled WGS sequence"/>
</dbReference>
<organism evidence="2 3">
    <name type="scientific">Gordonia amarae NBRC 15530</name>
    <dbReference type="NCBI Taxonomy" id="1075090"/>
    <lineage>
        <taxon>Bacteria</taxon>
        <taxon>Bacillati</taxon>
        <taxon>Actinomycetota</taxon>
        <taxon>Actinomycetes</taxon>
        <taxon>Mycobacteriales</taxon>
        <taxon>Gordoniaceae</taxon>
        <taxon>Gordonia</taxon>
    </lineage>
</organism>
<dbReference type="Pfam" id="PF18598">
    <property type="entry name" value="TetR_C_36"/>
    <property type="match status" value="1"/>
</dbReference>
<protein>
    <submittedName>
        <fullName evidence="2">Putative TetR family transcriptional regulator</fullName>
    </submittedName>
</protein>
<gene>
    <name evidence="2" type="ORF">GOAMR_63_00900</name>
</gene>
<reference evidence="2 3" key="1">
    <citation type="submission" date="2011-11" db="EMBL/GenBank/DDBJ databases">
        <title>Whole genome shotgun sequence of Gordonia amarae NBRC 15530.</title>
        <authorList>
            <person name="Takarada H."/>
            <person name="Hosoyama A."/>
            <person name="Tsuchikane K."/>
            <person name="Katsumata H."/>
            <person name="Yamazaki S."/>
            <person name="Fujita N."/>
        </authorList>
    </citation>
    <scope>NUCLEOTIDE SEQUENCE [LARGE SCALE GENOMIC DNA]</scope>
    <source>
        <strain evidence="2 3">NBRC 15530</strain>
    </source>
</reference>
<dbReference type="SUPFAM" id="SSF48498">
    <property type="entry name" value="Tetracyclin repressor-like, C-terminal domain"/>
    <property type="match status" value="1"/>
</dbReference>
<evidence type="ECO:0000313" key="2">
    <source>
        <dbReference type="EMBL" id="GAB07243.1"/>
    </source>
</evidence>
<dbReference type="STRING" id="1075090.GOAMR_63_00900"/>
<accession>G7GUG8</accession>
<evidence type="ECO:0000259" key="1">
    <source>
        <dbReference type="Pfam" id="PF18598"/>
    </source>
</evidence>
<dbReference type="AlphaFoldDB" id="G7GUG8"/>
<proteinExistence type="predicted"/>
<name>G7GUG8_9ACTN</name>
<dbReference type="InterPro" id="IPR041485">
    <property type="entry name" value="TetR_C_36"/>
</dbReference>
<keyword evidence="3" id="KW-1185">Reference proteome</keyword>
<dbReference type="Gene3D" id="1.10.357.10">
    <property type="entry name" value="Tetracycline Repressor, domain 2"/>
    <property type="match status" value="1"/>
</dbReference>
<dbReference type="InterPro" id="IPR036271">
    <property type="entry name" value="Tet_transcr_reg_TetR-rel_C_sf"/>
</dbReference>